<accession>A0A951Q8C9</accession>
<evidence type="ECO:0000256" key="1">
    <source>
        <dbReference type="SAM" id="Phobius"/>
    </source>
</evidence>
<evidence type="ECO:0000313" key="2">
    <source>
        <dbReference type="EMBL" id="MBW4658138.1"/>
    </source>
</evidence>
<protein>
    <submittedName>
        <fullName evidence="2">Uncharacterized protein</fullName>
    </submittedName>
</protein>
<reference evidence="2" key="1">
    <citation type="submission" date="2021-05" db="EMBL/GenBank/DDBJ databases">
        <authorList>
            <person name="Pietrasiak N."/>
            <person name="Ward R."/>
            <person name="Stajich J.E."/>
            <person name="Kurbessoian T."/>
        </authorList>
    </citation>
    <scope>NUCLEOTIDE SEQUENCE</scope>
    <source>
        <strain evidence="2">UHER 2000/2452</strain>
    </source>
</reference>
<gene>
    <name evidence="2" type="ORF">KME15_05655</name>
</gene>
<keyword evidence="1" id="KW-1133">Transmembrane helix</keyword>
<proteinExistence type="predicted"/>
<feature type="transmembrane region" description="Helical" evidence="1">
    <location>
        <begin position="42"/>
        <end position="66"/>
    </location>
</feature>
<keyword evidence="1" id="KW-0472">Membrane</keyword>
<reference evidence="2" key="2">
    <citation type="journal article" date="2022" name="Microbiol. Resour. Announc.">
        <title>Metagenome Sequencing to Explore Phylogenomics of Terrestrial Cyanobacteria.</title>
        <authorList>
            <person name="Ward R.D."/>
            <person name="Stajich J.E."/>
            <person name="Johansen J.R."/>
            <person name="Huntemann M."/>
            <person name="Clum A."/>
            <person name="Foster B."/>
            <person name="Foster B."/>
            <person name="Roux S."/>
            <person name="Palaniappan K."/>
            <person name="Varghese N."/>
            <person name="Mukherjee S."/>
            <person name="Reddy T.B.K."/>
            <person name="Daum C."/>
            <person name="Copeland A."/>
            <person name="Chen I.A."/>
            <person name="Ivanova N.N."/>
            <person name="Kyrpides N.C."/>
            <person name="Shapiro N."/>
            <person name="Eloe-Fadrosh E.A."/>
            <person name="Pietrasiak N."/>
        </authorList>
    </citation>
    <scope>NUCLEOTIDE SEQUENCE</scope>
    <source>
        <strain evidence="2">UHER 2000/2452</strain>
    </source>
</reference>
<sequence>MRTETFIALLSWCFWLTLLLTIALIVIVSVKRYWTHREKRRLMAMMSALGLWLVLSLGVLIMLSLYSWAAIHTIEDNPPIKLELATVSIVGTIALHMLVGCVLAYWAGRGMRSLR</sequence>
<comment type="caution">
    <text evidence="2">The sequence shown here is derived from an EMBL/GenBank/DDBJ whole genome shotgun (WGS) entry which is preliminary data.</text>
</comment>
<dbReference type="Proteomes" id="UP000757435">
    <property type="component" value="Unassembled WGS sequence"/>
</dbReference>
<feature type="transmembrane region" description="Helical" evidence="1">
    <location>
        <begin position="6"/>
        <end position="30"/>
    </location>
</feature>
<organism evidence="2 3">
    <name type="scientific">Drouetiella hepatica Uher 2000/2452</name>
    <dbReference type="NCBI Taxonomy" id="904376"/>
    <lineage>
        <taxon>Bacteria</taxon>
        <taxon>Bacillati</taxon>
        <taxon>Cyanobacteriota</taxon>
        <taxon>Cyanophyceae</taxon>
        <taxon>Oculatellales</taxon>
        <taxon>Oculatellaceae</taxon>
        <taxon>Drouetiella</taxon>
    </lineage>
</organism>
<keyword evidence="1" id="KW-0812">Transmembrane</keyword>
<name>A0A951Q8C9_9CYAN</name>
<evidence type="ECO:0000313" key="3">
    <source>
        <dbReference type="Proteomes" id="UP000757435"/>
    </source>
</evidence>
<dbReference type="AlphaFoldDB" id="A0A951Q8C9"/>
<dbReference type="EMBL" id="JAHHHD010000004">
    <property type="protein sequence ID" value="MBW4658138.1"/>
    <property type="molecule type" value="Genomic_DNA"/>
</dbReference>
<feature type="transmembrane region" description="Helical" evidence="1">
    <location>
        <begin position="86"/>
        <end position="107"/>
    </location>
</feature>